<evidence type="ECO:0000313" key="1">
    <source>
        <dbReference type="EMBL" id="OBI42817.1"/>
    </source>
</evidence>
<dbReference type="AlphaFoldDB" id="A0A1A2YZY9"/>
<reference evidence="1 2" key="1">
    <citation type="submission" date="2016-06" db="EMBL/GenBank/DDBJ databases">
        <authorList>
            <person name="Kjaerup R.B."/>
            <person name="Dalgaard T.S."/>
            <person name="Juul-Madsen H.R."/>
        </authorList>
    </citation>
    <scope>NUCLEOTIDE SEQUENCE [LARGE SCALE GENOMIC DNA]</scope>
    <source>
        <strain evidence="1 2">E1334</strain>
    </source>
</reference>
<protein>
    <submittedName>
        <fullName evidence="1">Uncharacterized protein</fullName>
    </submittedName>
</protein>
<organism evidence="1 2">
    <name type="scientific">Mycobacterium colombiense</name>
    <dbReference type="NCBI Taxonomy" id="339268"/>
    <lineage>
        <taxon>Bacteria</taxon>
        <taxon>Bacillati</taxon>
        <taxon>Actinomycetota</taxon>
        <taxon>Actinomycetes</taxon>
        <taxon>Mycobacteriales</taxon>
        <taxon>Mycobacteriaceae</taxon>
        <taxon>Mycobacterium</taxon>
        <taxon>Mycobacterium avium complex (MAC)</taxon>
    </lineage>
</organism>
<gene>
    <name evidence="1" type="ORF">A5708_20130</name>
</gene>
<accession>A0A1A2YZY9</accession>
<proteinExistence type="predicted"/>
<dbReference type="Proteomes" id="UP000091846">
    <property type="component" value="Unassembled WGS sequence"/>
</dbReference>
<comment type="caution">
    <text evidence="1">The sequence shown here is derived from an EMBL/GenBank/DDBJ whole genome shotgun (WGS) entry which is preliminary data.</text>
</comment>
<sequence length="287" mass="32518">MGKAFHEAEIGFCRTGRVEQRIRRDGLDRSLIQCGPTGRSAFGIKGESTRIKLVCEFHSANRAFEDAFSEIGPSIEVARCHTPDVLAEEFDQLAVHQVLPPNHQAIDDLHSGLQDLFACMSFTLHVVQYAIDVVGDLFEFIERIAFEDQYRVVNQIGQGPQPVQQIPNLVLGVVHLVREVVQGIGQLVALRAQLADDSGEQRQIVLDQLAFRYLLPGDYRLRAVERGLNTAKRRAESAPTTRGRMHSNRIAIRPHIVEQRFHHSPQQWSGDARTHDVRRIRRRDLRG</sequence>
<name>A0A1A2YZY9_9MYCO</name>
<dbReference type="EMBL" id="LZKI01000069">
    <property type="protein sequence ID" value="OBI42817.1"/>
    <property type="molecule type" value="Genomic_DNA"/>
</dbReference>
<evidence type="ECO:0000313" key="2">
    <source>
        <dbReference type="Proteomes" id="UP000091846"/>
    </source>
</evidence>